<evidence type="ECO:0000256" key="1">
    <source>
        <dbReference type="SAM" id="SignalP"/>
    </source>
</evidence>
<gene>
    <name evidence="2" type="ORF">C7459_12517</name>
</gene>
<evidence type="ECO:0000313" key="2">
    <source>
        <dbReference type="EMBL" id="PWK05195.1"/>
    </source>
</evidence>
<name>A0A316D2P9_9BACL</name>
<dbReference type="Proteomes" id="UP000245634">
    <property type="component" value="Unassembled WGS sequence"/>
</dbReference>
<evidence type="ECO:0000313" key="3">
    <source>
        <dbReference type="Proteomes" id="UP000245634"/>
    </source>
</evidence>
<dbReference type="OrthoDB" id="9839372at2"/>
<dbReference type="AlphaFoldDB" id="A0A316D2P9"/>
<dbReference type="RefSeq" id="WP_109691210.1">
    <property type="nucleotide sequence ID" value="NZ_QGGL01000025.1"/>
</dbReference>
<comment type="caution">
    <text evidence="2">The sequence shown here is derived from an EMBL/GenBank/DDBJ whole genome shotgun (WGS) entry which is preliminary data.</text>
</comment>
<keyword evidence="3" id="KW-1185">Reference proteome</keyword>
<reference evidence="2 3" key="1">
    <citation type="submission" date="2018-05" db="EMBL/GenBank/DDBJ databases">
        <title>Genomic Encyclopedia of Type Strains, Phase IV (KMG-IV): sequencing the most valuable type-strain genomes for metagenomic binning, comparative biology and taxonomic classification.</title>
        <authorList>
            <person name="Goeker M."/>
        </authorList>
    </citation>
    <scope>NUCLEOTIDE SEQUENCE [LARGE SCALE GENOMIC DNA]</scope>
    <source>
        <strain evidence="2 3">DSM 18773</strain>
    </source>
</reference>
<dbReference type="EMBL" id="QGGL01000025">
    <property type="protein sequence ID" value="PWK05195.1"/>
    <property type="molecule type" value="Genomic_DNA"/>
</dbReference>
<feature type="chain" id="PRO_5016395894" description="Lipoprotein" evidence="1">
    <location>
        <begin position="28"/>
        <end position="124"/>
    </location>
</feature>
<protein>
    <recommendedName>
        <fullName evidence="4">Lipoprotein</fullName>
    </recommendedName>
</protein>
<sequence>MKKQLALLLLSGALLGTAITSVGCSNATDVSNKLQQSAEDALNKLANDPALKQKLMDTAGATKDKVESFMGNLMKNPTVVDAEKQLGNQVVQSVIEQAVQNNGGNLDAATQEWIVKELQKKLQQ</sequence>
<evidence type="ECO:0008006" key="4">
    <source>
        <dbReference type="Google" id="ProtNLM"/>
    </source>
</evidence>
<keyword evidence="1" id="KW-0732">Signal</keyword>
<feature type="signal peptide" evidence="1">
    <location>
        <begin position="1"/>
        <end position="27"/>
    </location>
</feature>
<dbReference type="PROSITE" id="PS51257">
    <property type="entry name" value="PROKAR_LIPOPROTEIN"/>
    <property type="match status" value="1"/>
</dbReference>
<proteinExistence type="predicted"/>
<accession>A0A316D2P9</accession>
<organism evidence="2 3">
    <name type="scientific">Tumebacillus permanentifrigoris</name>
    <dbReference type="NCBI Taxonomy" id="378543"/>
    <lineage>
        <taxon>Bacteria</taxon>
        <taxon>Bacillati</taxon>
        <taxon>Bacillota</taxon>
        <taxon>Bacilli</taxon>
        <taxon>Bacillales</taxon>
        <taxon>Alicyclobacillaceae</taxon>
        <taxon>Tumebacillus</taxon>
    </lineage>
</organism>